<dbReference type="Proteomes" id="UP000299102">
    <property type="component" value="Unassembled WGS sequence"/>
</dbReference>
<evidence type="ECO:0000256" key="1">
    <source>
        <dbReference type="SAM" id="MobiDB-lite"/>
    </source>
</evidence>
<protein>
    <submittedName>
        <fullName evidence="2">Uncharacterized protein</fullName>
    </submittedName>
</protein>
<sequence>MGSFACSAIKLPGSVTVYVCIKDIFALQFAAGRVPRSGARRAGSKAKRRSRWTAAGPRGLMQWSTLATLPFQSHVCLSRSKANPDGQVICLRPDLVHLYRQETCTLTRCCETGSEGAEVCRSMSKASPTGQRTEASLVTPFSPPLSHLHTSRRQPRLAGPALIARADH</sequence>
<dbReference type="EMBL" id="BGZK01000129">
    <property type="protein sequence ID" value="GBP21498.1"/>
    <property type="molecule type" value="Genomic_DNA"/>
</dbReference>
<comment type="caution">
    <text evidence="2">The sequence shown here is derived from an EMBL/GenBank/DDBJ whole genome shotgun (WGS) entry which is preliminary data.</text>
</comment>
<keyword evidence="3" id="KW-1185">Reference proteome</keyword>
<accession>A0A4C1U5F7</accession>
<feature type="compositionally biased region" description="Polar residues" evidence="1">
    <location>
        <begin position="124"/>
        <end position="136"/>
    </location>
</feature>
<proteinExistence type="predicted"/>
<name>A0A4C1U5F7_EUMVA</name>
<evidence type="ECO:0000313" key="2">
    <source>
        <dbReference type="EMBL" id="GBP21498.1"/>
    </source>
</evidence>
<dbReference type="AlphaFoldDB" id="A0A4C1U5F7"/>
<organism evidence="2 3">
    <name type="scientific">Eumeta variegata</name>
    <name type="common">Bagworm moth</name>
    <name type="synonym">Eumeta japonica</name>
    <dbReference type="NCBI Taxonomy" id="151549"/>
    <lineage>
        <taxon>Eukaryota</taxon>
        <taxon>Metazoa</taxon>
        <taxon>Ecdysozoa</taxon>
        <taxon>Arthropoda</taxon>
        <taxon>Hexapoda</taxon>
        <taxon>Insecta</taxon>
        <taxon>Pterygota</taxon>
        <taxon>Neoptera</taxon>
        <taxon>Endopterygota</taxon>
        <taxon>Lepidoptera</taxon>
        <taxon>Glossata</taxon>
        <taxon>Ditrysia</taxon>
        <taxon>Tineoidea</taxon>
        <taxon>Psychidae</taxon>
        <taxon>Oiketicinae</taxon>
        <taxon>Eumeta</taxon>
    </lineage>
</organism>
<evidence type="ECO:0000313" key="3">
    <source>
        <dbReference type="Proteomes" id="UP000299102"/>
    </source>
</evidence>
<feature type="region of interest" description="Disordered" evidence="1">
    <location>
        <begin position="124"/>
        <end position="168"/>
    </location>
</feature>
<reference evidence="2 3" key="1">
    <citation type="journal article" date="2019" name="Commun. Biol.">
        <title>The bagworm genome reveals a unique fibroin gene that provides high tensile strength.</title>
        <authorList>
            <person name="Kono N."/>
            <person name="Nakamura H."/>
            <person name="Ohtoshi R."/>
            <person name="Tomita M."/>
            <person name="Numata K."/>
            <person name="Arakawa K."/>
        </authorList>
    </citation>
    <scope>NUCLEOTIDE SEQUENCE [LARGE SCALE GENOMIC DNA]</scope>
</reference>
<gene>
    <name evidence="2" type="ORF">EVAR_12099_1</name>
</gene>